<dbReference type="Pfam" id="PF00583">
    <property type="entry name" value="Acetyltransf_1"/>
    <property type="match status" value="1"/>
</dbReference>
<organism evidence="2 3">
    <name type="scientific">Compostibacillus humi</name>
    <dbReference type="NCBI Taxonomy" id="1245525"/>
    <lineage>
        <taxon>Bacteria</taxon>
        <taxon>Bacillati</taxon>
        <taxon>Bacillota</taxon>
        <taxon>Bacilli</taxon>
        <taxon>Bacillales</taxon>
        <taxon>Bacillaceae</taxon>
        <taxon>Compostibacillus</taxon>
    </lineage>
</organism>
<name>A0A8J3EJH2_9BACI</name>
<evidence type="ECO:0000259" key="1">
    <source>
        <dbReference type="PROSITE" id="PS51186"/>
    </source>
</evidence>
<gene>
    <name evidence="2" type="ORF">GCM10010978_08190</name>
</gene>
<dbReference type="Proteomes" id="UP000602050">
    <property type="component" value="Unassembled WGS sequence"/>
</dbReference>
<reference evidence="2" key="1">
    <citation type="journal article" date="2014" name="Int. J. Syst. Evol. Microbiol.">
        <title>Complete genome sequence of Corynebacterium casei LMG S-19264T (=DSM 44701T), isolated from a smear-ripened cheese.</title>
        <authorList>
            <consortium name="US DOE Joint Genome Institute (JGI-PGF)"/>
            <person name="Walter F."/>
            <person name="Albersmeier A."/>
            <person name="Kalinowski J."/>
            <person name="Ruckert C."/>
        </authorList>
    </citation>
    <scope>NUCLEOTIDE SEQUENCE</scope>
    <source>
        <strain evidence="2">CGMCC 1.12360</strain>
    </source>
</reference>
<dbReference type="Gene3D" id="3.40.630.30">
    <property type="match status" value="1"/>
</dbReference>
<dbReference type="AlphaFoldDB" id="A0A8J3EJH2"/>
<proteinExistence type="predicted"/>
<dbReference type="RefSeq" id="WP_188391104.1">
    <property type="nucleotide sequence ID" value="NZ_BMEV01000010.1"/>
</dbReference>
<dbReference type="InterPro" id="IPR050276">
    <property type="entry name" value="MshD_Acetyltransferase"/>
</dbReference>
<feature type="domain" description="N-acetyltransferase" evidence="1">
    <location>
        <begin position="1"/>
        <end position="157"/>
    </location>
</feature>
<sequence length="158" mass="18549">MNLKIKNMNEKYAIEVLCWKYEKPYDFYNTVLTSSAILELVTYDYYVVFHSDEIIGYFCLGIPAQVPEGESLGVYKEDCIDVGIGMKPEWTGKGYGSKFFSLILSFVKEKHEEKPIRLTVATFNKRAIHLYEKFGFTEKERFIRKDVEYMTMIKKAEQ</sequence>
<dbReference type="PANTHER" id="PTHR43617:SF31">
    <property type="entry name" value="MYCOTHIOL ACETYLTRANSFERASE"/>
    <property type="match status" value="1"/>
</dbReference>
<dbReference type="GO" id="GO:0008999">
    <property type="term" value="F:protein-N-terminal-alanine acetyltransferase activity"/>
    <property type="evidence" value="ECO:0007669"/>
    <property type="project" value="TreeGrafter"/>
</dbReference>
<reference evidence="2" key="2">
    <citation type="submission" date="2020-09" db="EMBL/GenBank/DDBJ databases">
        <authorList>
            <person name="Sun Q."/>
            <person name="Zhou Y."/>
        </authorList>
    </citation>
    <scope>NUCLEOTIDE SEQUENCE</scope>
    <source>
        <strain evidence="2">CGMCC 1.12360</strain>
    </source>
</reference>
<comment type="caution">
    <text evidence="2">The sequence shown here is derived from an EMBL/GenBank/DDBJ whole genome shotgun (WGS) entry which is preliminary data.</text>
</comment>
<dbReference type="SUPFAM" id="SSF55729">
    <property type="entry name" value="Acyl-CoA N-acyltransferases (Nat)"/>
    <property type="match status" value="1"/>
</dbReference>
<dbReference type="PROSITE" id="PS51186">
    <property type="entry name" value="GNAT"/>
    <property type="match status" value="1"/>
</dbReference>
<dbReference type="EMBL" id="BMEV01000010">
    <property type="protein sequence ID" value="GGH71843.1"/>
    <property type="molecule type" value="Genomic_DNA"/>
</dbReference>
<dbReference type="CDD" id="cd04301">
    <property type="entry name" value="NAT_SF"/>
    <property type="match status" value="1"/>
</dbReference>
<dbReference type="PANTHER" id="PTHR43617">
    <property type="entry name" value="L-AMINO ACID N-ACETYLTRANSFERASE"/>
    <property type="match status" value="1"/>
</dbReference>
<protein>
    <submittedName>
        <fullName evidence="2">N-acetyltransferase</fullName>
    </submittedName>
</protein>
<dbReference type="InterPro" id="IPR000182">
    <property type="entry name" value="GNAT_dom"/>
</dbReference>
<accession>A0A8J3EJH2</accession>
<keyword evidence="3" id="KW-1185">Reference proteome</keyword>
<evidence type="ECO:0000313" key="2">
    <source>
        <dbReference type="EMBL" id="GGH71843.1"/>
    </source>
</evidence>
<evidence type="ECO:0000313" key="3">
    <source>
        <dbReference type="Proteomes" id="UP000602050"/>
    </source>
</evidence>
<dbReference type="InterPro" id="IPR016181">
    <property type="entry name" value="Acyl_CoA_acyltransferase"/>
</dbReference>